<dbReference type="SUPFAM" id="SSF52166">
    <property type="entry name" value="Ribosomal protein L4"/>
    <property type="match status" value="1"/>
</dbReference>
<dbReference type="EMBL" id="CH473975">
    <property type="protein sequence ID" value="EDL95789.1"/>
    <property type="molecule type" value="Genomic_DNA"/>
</dbReference>
<evidence type="ECO:0000313" key="7">
    <source>
        <dbReference type="Proteomes" id="UP000234681"/>
    </source>
</evidence>
<feature type="compositionally biased region" description="Basic and acidic residues" evidence="4">
    <location>
        <begin position="177"/>
        <end position="191"/>
    </location>
</feature>
<gene>
    <name evidence="6" type="ORF">rCG_58071</name>
</gene>
<organism evidence="6 7">
    <name type="scientific">Rattus norvegicus</name>
    <name type="common">Rat</name>
    <dbReference type="NCBI Taxonomy" id="10116"/>
    <lineage>
        <taxon>Eukaryota</taxon>
        <taxon>Metazoa</taxon>
        <taxon>Chordata</taxon>
        <taxon>Craniata</taxon>
        <taxon>Vertebrata</taxon>
        <taxon>Euteleostomi</taxon>
        <taxon>Mammalia</taxon>
        <taxon>Eutheria</taxon>
        <taxon>Euarchontoglires</taxon>
        <taxon>Glires</taxon>
        <taxon>Rodentia</taxon>
        <taxon>Myomorpha</taxon>
        <taxon>Muroidea</taxon>
        <taxon>Muridae</taxon>
        <taxon>Murinae</taxon>
        <taxon>Rattus</taxon>
    </lineage>
</organism>
<sequence length="233" mass="26395">MRAGKGKMRNRRRIQRRGPCIIYNEDNGIIKAFRNIPGITLLNVSKLNILKLAPGGHVGRFCIWTESAFRKLDELYGTWRKAASLKSNYNLPMHKMMNTDLSRILKSPEIQRALRAPRKKIQRRVLKKNPLKNLRIMLKLNPYAKTMRRNTILRQARNHKLRVKKLEAAAAALAAKSEKIVPEKGAGDKKPAVGKKGKKPVDAKKLKKPAGKKVVTKKPAEKKPTTEEKKSAA</sequence>
<dbReference type="Pfam" id="PF00573">
    <property type="entry name" value="Ribosomal_L4"/>
    <property type="match status" value="1"/>
</dbReference>
<evidence type="ECO:0000256" key="2">
    <source>
        <dbReference type="ARBA" id="ARBA00022980"/>
    </source>
</evidence>
<comment type="similarity">
    <text evidence="1">Belongs to the universal ribosomal protein uL4 family.</text>
</comment>
<name>A6J5B6_RAT</name>
<feature type="region of interest" description="Disordered" evidence="4">
    <location>
        <begin position="177"/>
        <end position="233"/>
    </location>
</feature>
<evidence type="ECO:0000313" key="6">
    <source>
        <dbReference type="EMBL" id="EDL95789.1"/>
    </source>
</evidence>
<feature type="compositionally biased region" description="Basic and acidic residues" evidence="4">
    <location>
        <begin position="218"/>
        <end position="233"/>
    </location>
</feature>
<keyword evidence="2" id="KW-0689">Ribosomal protein</keyword>
<feature type="domain" description="Large ribosomal subunit protein uL4 C-terminal" evidence="5">
    <location>
        <begin position="87"/>
        <end position="160"/>
    </location>
</feature>
<dbReference type="PANTHER" id="PTHR19431">
    <property type="entry name" value="60S RIBOSOMAL PROTEIN L4"/>
    <property type="match status" value="1"/>
</dbReference>
<keyword evidence="3" id="KW-0687">Ribonucleoprotein</keyword>
<dbReference type="GO" id="GO:0005840">
    <property type="term" value="C:ribosome"/>
    <property type="evidence" value="ECO:0007669"/>
    <property type="project" value="UniProtKB-KW"/>
</dbReference>
<dbReference type="Gene3D" id="3.40.1370.10">
    <property type="match status" value="1"/>
</dbReference>
<feature type="compositionally biased region" description="Basic residues" evidence="4">
    <location>
        <begin position="205"/>
        <end position="216"/>
    </location>
</feature>
<dbReference type="Proteomes" id="UP000234681">
    <property type="component" value="Chromosome 8"/>
</dbReference>
<dbReference type="Pfam" id="PF14374">
    <property type="entry name" value="Ribos_L4_asso_C"/>
    <property type="match status" value="1"/>
</dbReference>
<dbReference type="InterPro" id="IPR023574">
    <property type="entry name" value="Ribosomal_uL4_dom_sf"/>
</dbReference>
<accession>A6J5B6</accession>
<dbReference type="InterPro" id="IPR002136">
    <property type="entry name" value="Ribosomal_uL4"/>
</dbReference>
<dbReference type="AlphaFoldDB" id="A6J5B6"/>
<evidence type="ECO:0000256" key="1">
    <source>
        <dbReference type="ARBA" id="ARBA00010528"/>
    </source>
</evidence>
<reference evidence="7" key="1">
    <citation type="submission" date="2005-09" db="EMBL/GenBank/DDBJ databases">
        <authorList>
            <person name="Mural R.J."/>
            <person name="Li P.W."/>
            <person name="Adams M.D."/>
            <person name="Amanatides P.G."/>
            <person name="Baden-Tillson H."/>
            <person name="Barnstead M."/>
            <person name="Chin S.H."/>
            <person name="Dew I."/>
            <person name="Evans C.A."/>
            <person name="Ferriera S."/>
            <person name="Flanigan M."/>
            <person name="Fosler C."/>
            <person name="Glodek A."/>
            <person name="Gu Z."/>
            <person name="Holt R.A."/>
            <person name="Jennings D."/>
            <person name="Kraft C.L."/>
            <person name="Lu F."/>
            <person name="Nguyen T."/>
            <person name="Nusskern D.R."/>
            <person name="Pfannkoch C.M."/>
            <person name="Sitter C."/>
            <person name="Sutton G.G."/>
            <person name="Venter J.C."/>
            <person name="Wang Z."/>
            <person name="Woodage T."/>
            <person name="Zheng X.H."/>
            <person name="Zhong F."/>
        </authorList>
    </citation>
    <scope>NUCLEOTIDE SEQUENCE [LARGE SCALE GENOMIC DNA]</scope>
    <source>
        <strain>BN</strain>
        <strain evidence="7">Sprague-Dawley</strain>
    </source>
</reference>
<protein>
    <submittedName>
        <fullName evidence="6">RCG58071, isoform CRA_b</fullName>
    </submittedName>
</protein>
<proteinExistence type="inferred from homology"/>
<dbReference type="GO" id="GO:1990904">
    <property type="term" value="C:ribonucleoprotein complex"/>
    <property type="evidence" value="ECO:0007669"/>
    <property type="project" value="UniProtKB-KW"/>
</dbReference>
<dbReference type="GO" id="GO:0003735">
    <property type="term" value="F:structural constituent of ribosome"/>
    <property type="evidence" value="ECO:0007669"/>
    <property type="project" value="InterPro"/>
</dbReference>
<dbReference type="InterPro" id="IPR045240">
    <property type="entry name" value="Ribosomal_uL4_euk/arch"/>
</dbReference>
<evidence type="ECO:0000259" key="5">
    <source>
        <dbReference type="Pfam" id="PF14374"/>
    </source>
</evidence>
<evidence type="ECO:0000256" key="3">
    <source>
        <dbReference type="ARBA" id="ARBA00023274"/>
    </source>
</evidence>
<evidence type="ECO:0000256" key="4">
    <source>
        <dbReference type="SAM" id="MobiDB-lite"/>
    </source>
</evidence>
<dbReference type="InterPro" id="IPR025755">
    <property type="entry name" value="Ribos_uL4_C_dom"/>
</dbReference>
<dbReference type="GO" id="GO:0006412">
    <property type="term" value="P:translation"/>
    <property type="evidence" value="ECO:0007669"/>
    <property type="project" value="InterPro"/>
</dbReference>